<dbReference type="SUPFAM" id="SSF109604">
    <property type="entry name" value="HD-domain/PDEase-like"/>
    <property type="match status" value="1"/>
</dbReference>
<keyword evidence="1" id="KW-0812">Transmembrane</keyword>
<accession>A0A1I0E7I0</accession>
<dbReference type="PANTHER" id="PTHR45228:SF5">
    <property type="entry name" value="CYCLIC DI-GMP PHOSPHODIESTERASE VC_1348-RELATED"/>
    <property type="match status" value="1"/>
</dbReference>
<dbReference type="InterPro" id="IPR052020">
    <property type="entry name" value="Cyclic_di-GMP/3'3'-cGAMP_PDE"/>
</dbReference>
<protein>
    <submittedName>
        <fullName evidence="3">HD domain-containing protein</fullName>
    </submittedName>
</protein>
<sequence>MYEHNYESEEYFNENDHQANRVTSYFIYVMTVVFSILFLLTHLKIIHTPAKALLLPFILTLFFNVILIFLRLLKASGNFTKYYCLIVTEVIIGILSTQARSGIFMTYIIAPLVSCIYFDKILTRRIAFFGYFMMIAGLAFRANAVVDSSLTTFSSLTWFITYGINFSFEYMILSLICYAIAFRSRNLLMNVFSRKKKIDFMQQQMIYSFANLIESRDNVTGQHVKRTSAYVRLIAEELKYNGFYADELNDTALEYICLAAPIHDIGKLKIPDSILQKPGILTDLEYDYIKNHTVRGEEIIERTMTNLEDDDFVHYAKNVARYHHEHWDGTGYPEGLSGRNIPLCARIMAVADVFDALVTKRSYKESFSLEDAFKQLEKGSGTQFEPLIVELFVNQKEVVKQMYNDIT</sequence>
<dbReference type="SMART" id="SM00471">
    <property type="entry name" value="HDc"/>
    <property type="match status" value="1"/>
</dbReference>
<feature type="transmembrane region" description="Helical" evidence="1">
    <location>
        <begin position="126"/>
        <end position="146"/>
    </location>
</feature>
<feature type="transmembrane region" description="Helical" evidence="1">
    <location>
        <begin position="52"/>
        <end position="73"/>
    </location>
</feature>
<dbReference type="Proteomes" id="UP000199800">
    <property type="component" value="Unassembled WGS sequence"/>
</dbReference>
<proteinExistence type="predicted"/>
<gene>
    <name evidence="3" type="ORF">SAMN04487772_11917</name>
</gene>
<organism evidence="3 4">
    <name type="scientific">[Clostridium] polysaccharolyticum</name>
    <dbReference type="NCBI Taxonomy" id="29364"/>
    <lineage>
        <taxon>Bacteria</taxon>
        <taxon>Bacillati</taxon>
        <taxon>Bacillota</taxon>
        <taxon>Clostridia</taxon>
        <taxon>Lachnospirales</taxon>
        <taxon>Lachnospiraceae</taxon>
    </lineage>
</organism>
<dbReference type="CDD" id="cd00077">
    <property type="entry name" value="HDc"/>
    <property type="match status" value="1"/>
</dbReference>
<dbReference type="InterPro" id="IPR037522">
    <property type="entry name" value="HD_GYP_dom"/>
</dbReference>
<dbReference type="Gene3D" id="1.10.3210.10">
    <property type="entry name" value="Hypothetical protein af1432"/>
    <property type="match status" value="1"/>
</dbReference>
<keyword evidence="1" id="KW-0472">Membrane</keyword>
<evidence type="ECO:0000259" key="2">
    <source>
        <dbReference type="PROSITE" id="PS51832"/>
    </source>
</evidence>
<dbReference type="PROSITE" id="PS51832">
    <property type="entry name" value="HD_GYP"/>
    <property type="match status" value="1"/>
</dbReference>
<feature type="domain" description="HD-GYP" evidence="2">
    <location>
        <begin position="198"/>
        <end position="407"/>
    </location>
</feature>
<evidence type="ECO:0000256" key="1">
    <source>
        <dbReference type="SAM" id="Phobius"/>
    </source>
</evidence>
<keyword evidence="4" id="KW-1185">Reference proteome</keyword>
<dbReference type="EMBL" id="FOHN01000019">
    <property type="protein sequence ID" value="SET41043.1"/>
    <property type="molecule type" value="Genomic_DNA"/>
</dbReference>
<feature type="transmembrane region" description="Helical" evidence="1">
    <location>
        <begin position="25"/>
        <end position="46"/>
    </location>
</feature>
<dbReference type="STRING" id="29364.SAMN04487772_11917"/>
<evidence type="ECO:0000313" key="3">
    <source>
        <dbReference type="EMBL" id="SET41043.1"/>
    </source>
</evidence>
<dbReference type="Pfam" id="PF13487">
    <property type="entry name" value="HD_5"/>
    <property type="match status" value="1"/>
</dbReference>
<dbReference type="InterPro" id="IPR003607">
    <property type="entry name" value="HD/PDEase_dom"/>
</dbReference>
<keyword evidence="1" id="KW-1133">Transmembrane helix</keyword>
<dbReference type="AlphaFoldDB" id="A0A1I0E7I0"/>
<evidence type="ECO:0000313" key="4">
    <source>
        <dbReference type="Proteomes" id="UP000199800"/>
    </source>
</evidence>
<reference evidence="3 4" key="1">
    <citation type="submission" date="2016-10" db="EMBL/GenBank/DDBJ databases">
        <authorList>
            <person name="de Groot N.N."/>
        </authorList>
    </citation>
    <scope>NUCLEOTIDE SEQUENCE [LARGE SCALE GENOMIC DNA]</scope>
    <source>
        <strain evidence="3 4">DSM 1801</strain>
    </source>
</reference>
<feature type="transmembrane region" description="Helical" evidence="1">
    <location>
        <begin position="158"/>
        <end position="181"/>
    </location>
</feature>
<name>A0A1I0E7I0_9FIRM</name>
<dbReference type="PANTHER" id="PTHR45228">
    <property type="entry name" value="CYCLIC DI-GMP PHOSPHODIESTERASE TM_0186-RELATED"/>
    <property type="match status" value="1"/>
</dbReference>